<gene>
    <name evidence="2" type="ORF">PHATRDRAFT_37124</name>
</gene>
<dbReference type="HOGENOM" id="CLU_575521_0_0_1"/>
<dbReference type="RefSeq" id="XP_002181158.1">
    <property type="nucleotide sequence ID" value="XM_002181122.1"/>
</dbReference>
<dbReference type="InterPro" id="IPR046824">
    <property type="entry name" value="Mss51-like_C"/>
</dbReference>
<sequence>MATHHYRICDRPTSHPIQRRAEARCCVPWDRRARNDDDNDSKLYGHTGAFFVDLAAFTPASVGESDDDDDKPRCTELAVDGCEPMMRERDLADRTSAADFRAIADQALFALEDDYRTTLDSNSSARSSGPTIETDEKLPTPIVLAFETENTETEWQTSFERCKEEIHTRVANGVKSQPEADSTAVLNAVRSIREHNPALERKLHVWEQQHRQESVTVPHTHRLVPAAPLSAFRKNTAKARTATAHLSRAATIAHALVRLDVLRSQETLSVHVVGCDAVECATDETVRLYFGPLARWLAVAAEAPKHLELHLIGPNIPIEASQRKPMQLLSSAVSSSRPTRLKSAKVSSHLAVYDDYECNTRADLIVCFNAGIWGYTEWKPTLHALALRKQNIPFIATAYTLLEAEDDEDTILDVLKELGIEKSVASLWDPEMNPFGSKQPRETATAKVGQDYRENSAWQAWKL</sequence>
<evidence type="ECO:0000313" key="3">
    <source>
        <dbReference type="Proteomes" id="UP000000759"/>
    </source>
</evidence>
<dbReference type="Proteomes" id="UP000000759">
    <property type="component" value="Chromosome 12"/>
</dbReference>
<reference evidence="2 3" key="1">
    <citation type="journal article" date="2008" name="Nature">
        <title>The Phaeodactylum genome reveals the evolutionary history of diatom genomes.</title>
        <authorList>
            <person name="Bowler C."/>
            <person name="Allen A.E."/>
            <person name="Badger J.H."/>
            <person name="Grimwood J."/>
            <person name="Jabbari K."/>
            <person name="Kuo A."/>
            <person name="Maheswari U."/>
            <person name="Martens C."/>
            <person name="Maumus F."/>
            <person name="Otillar R.P."/>
            <person name="Rayko E."/>
            <person name="Salamov A."/>
            <person name="Vandepoele K."/>
            <person name="Beszteri B."/>
            <person name="Gruber A."/>
            <person name="Heijde M."/>
            <person name="Katinka M."/>
            <person name="Mock T."/>
            <person name="Valentin K."/>
            <person name="Verret F."/>
            <person name="Berges J.A."/>
            <person name="Brownlee C."/>
            <person name="Cadoret J.P."/>
            <person name="Chiovitti A."/>
            <person name="Choi C.J."/>
            <person name="Coesel S."/>
            <person name="De Martino A."/>
            <person name="Detter J.C."/>
            <person name="Durkin C."/>
            <person name="Falciatore A."/>
            <person name="Fournet J."/>
            <person name="Haruta M."/>
            <person name="Huysman M.J."/>
            <person name="Jenkins B.D."/>
            <person name="Jiroutova K."/>
            <person name="Jorgensen R.E."/>
            <person name="Joubert Y."/>
            <person name="Kaplan A."/>
            <person name="Kroger N."/>
            <person name="Kroth P.G."/>
            <person name="La Roche J."/>
            <person name="Lindquist E."/>
            <person name="Lommer M."/>
            <person name="Martin-Jezequel V."/>
            <person name="Lopez P.J."/>
            <person name="Lucas S."/>
            <person name="Mangogna M."/>
            <person name="McGinnis K."/>
            <person name="Medlin L.K."/>
            <person name="Montsant A."/>
            <person name="Oudot-Le Secq M.P."/>
            <person name="Napoli C."/>
            <person name="Obornik M."/>
            <person name="Parker M.S."/>
            <person name="Petit J.L."/>
            <person name="Porcel B.M."/>
            <person name="Poulsen N."/>
            <person name="Robison M."/>
            <person name="Rychlewski L."/>
            <person name="Rynearson T.A."/>
            <person name="Schmutz J."/>
            <person name="Shapiro H."/>
            <person name="Siaut M."/>
            <person name="Stanley M."/>
            <person name="Sussman M.R."/>
            <person name="Taylor A.R."/>
            <person name="Vardi A."/>
            <person name="von Dassow P."/>
            <person name="Vyverman W."/>
            <person name="Willis A."/>
            <person name="Wyrwicz L.S."/>
            <person name="Rokhsar D.S."/>
            <person name="Weissenbach J."/>
            <person name="Armbrust E.V."/>
            <person name="Green B.R."/>
            <person name="Van de Peer Y."/>
            <person name="Grigoriev I.V."/>
        </authorList>
    </citation>
    <scope>NUCLEOTIDE SEQUENCE [LARGE SCALE GENOMIC DNA]</scope>
    <source>
        <strain evidence="2 3">CCAP 1055/1</strain>
    </source>
</reference>
<organism evidence="2 3">
    <name type="scientific">Phaeodactylum tricornutum (strain CCAP 1055/1)</name>
    <dbReference type="NCBI Taxonomy" id="556484"/>
    <lineage>
        <taxon>Eukaryota</taxon>
        <taxon>Sar</taxon>
        <taxon>Stramenopiles</taxon>
        <taxon>Ochrophyta</taxon>
        <taxon>Bacillariophyta</taxon>
        <taxon>Bacillariophyceae</taxon>
        <taxon>Bacillariophycidae</taxon>
        <taxon>Naviculales</taxon>
        <taxon>Phaeodactylaceae</taxon>
        <taxon>Phaeodactylum</taxon>
    </lineage>
</organism>
<dbReference type="InParanoid" id="B7G272"/>
<dbReference type="PaxDb" id="2850-Phatr37124"/>
<dbReference type="eggNOG" id="ENOG502RZZH">
    <property type="taxonomic scope" value="Eukaryota"/>
</dbReference>
<dbReference type="KEGG" id="pti:PHATRDRAFT_37124"/>
<feature type="domain" description="Mitochondrial splicing suppressor 51-like C-terminal" evidence="1">
    <location>
        <begin position="251"/>
        <end position="442"/>
    </location>
</feature>
<proteinExistence type="predicted"/>
<dbReference type="PANTHER" id="PTHR28069:SF2">
    <property type="entry name" value="GH20023P"/>
    <property type="match status" value="1"/>
</dbReference>
<keyword evidence="3" id="KW-1185">Reference proteome</keyword>
<dbReference type="Pfam" id="PF20179">
    <property type="entry name" value="MSS51_C"/>
    <property type="match status" value="1"/>
</dbReference>
<protein>
    <recommendedName>
        <fullName evidence="1">Mitochondrial splicing suppressor 51-like C-terminal domain-containing protein</fullName>
    </recommendedName>
</protein>
<name>B7G272_PHATC</name>
<evidence type="ECO:0000259" key="1">
    <source>
        <dbReference type="Pfam" id="PF20179"/>
    </source>
</evidence>
<dbReference type="GeneID" id="7202254"/>
<accession>B7G272</accession>
<reference evidence="3" key="2">
    <citation type="submission" date="2008-08" db="EMBL/GenBank/DDBJ databases">
        <authorList>
            <consortium name="Diatom Consortium"/>
            <person name="Grigoriev I."/>
            <person name="Grimwood J."/>
            <person name="Kuo A."/>
            <person name="Otillar R.P."/>
            <person name="Salamov A."/>
            <person name="Detter J.C."/>
            <person name="Lindquist E."/>
            <person name="Shapiro H."/>
            <person name="Lucas S."/>
            <person name="Glavina del Rio T."/>
            <person name="Pitluck S."/>
            <person name="Rokhsar D."/>
            <person name="Bowler C."/>
        </authorList>
    </citation>
    <scope>GENOME REANNOTATION</scope>
    <source>
        <strain evidence="3">CCAP 1055/1</strain>
    </source>
</reference>
<dbReference type="AlphaFoldDB" id="B7G272"/>
<evidence type="ECO:0000313" key="2">
    <source>
        <dbReference type="EMBL" id="EEC47081.1"/>
    </source>
</evidence>
<dbReference type="OrthoDB" id="432970at2759"/>
<dbReference type="PANTHER" id="PTHR28069">
    <property type="entry name" value="GH20023P"/>
    <property type="match status" value="1"/>
</dbReference>
<dbReference type="EMBL" id="CM000614">
    <property type="protein sequence ID" value="EEC47081.1"/>
    <property type="molecule type" value="Genomic_DNA"/>
</dbReference>